<gene>
    <name evidence="2" type="ORF">AE618_21870</name>
</gene>
<dbReference type="PATRIC" id="fig|1526658.3.peg.3053"/>
<dbReference type="Proteomes" id="UP000037822">
    <property type="component" value="Unassembled WGS sequence"/>
</dbReference>
<dbReference type="EMBL" id="LGSZ01000057">
    <property type="protein sequence ID" value="KPH77833.1"/>
    <property type="molecule type" value="Genomic_DNA"/>
</dbReference>
<dbReference type="Gene3D" id="1.20.1260.10">
    <property type="match status" value="1"/>
</dbReference>
<sequence>MGMMNMDSMQAMMKTMMPAAGDAASTRDFKAADMKMMHDMAVPYTGNPDVDFRTKMIPHHQGAIDMAKVALGHAKDDTSKALAAQIIKDQEREIAEMREWLAKNAPK</sequence>
<organism evidence="2 3">
    <name type="scientific">Bosea vaviloviae</name>
    <dbReference type="NCBI Taxonomy" id="1526658"/>
    <lineage>
        <taxon>Bacteria</taxon>
        <taxon>Pseudomonadati</taxon>
        <taxon>Pseudomonadota</taxon>
        <taxon>Alphaproteobacteria</taxon>
        <taxon>Hyphomicrobiales</taxon>
        <taxon>Boseaceae</taxon>
        <taxon>Bosea</taxon>
    </lineage>
</organism>
<reference evidence="2 3" key="1">
    <citation type="submission" date="2015-07" db="EMBL/GenBank/DDBJ databases">
        <title>Whole genome sequencing of Bosea vaviloviae isolated from cave pool.</title>
        <authorList>
            <person name="Tan N.E.H."/>
            <person name="Lee Y.P."/>
            <person name="Gan H.M."/>
            <person name="Barton H."/>
            <person name="Savka M.A."/>
        </authorList>
    </citation>
    <scope>NUCLEOTIDE SEQUENCE [LARGE SCALE GENOMIC DNA]</scope>
    <source>
        <strain evidence="2 3">SD260</strain>
    </source>
</reference>
<evidence type="ECO:0000313" key="2">
    <source>
        <dbReference type="EMBL" id="KPH77833.1"/>
    </source>
</evidence>
<dbReference type="PANTHER" id="PTHR36933:SF1">
    <property type="entry name" value="SLL0788 PROTEIN"/>
    <property type="match status" value="1"/>
</dbReference>
<dbReference type="InterPro" id="IPR005183">
    <property type="entry name" value="DUF305_CopM-like"/>
</dbReference>
<dbReference type="Pfam" id="PF03713">
    <property type="entry name" value="DUF305"/>
    <property type="match status" value="1"/>
</dbReference>
<feature type="domain" description="DUF305" evidence="1">
    <location>
        <begin position="49"/>
        <end position="103"/>
    </location>
</feature>
<protein>
    <recommendedName>
        <fullName evidence="1">DUF305 domain-containing protein</fullName>
    </recommendedName>
</protein>
<name>A0A0N1FED9_9HYPH</name>
<proteinExistence type="predicted"/>
<evidence type="ECO:0000313" key="3">
    <source>
        <dbReference type="Proteomes" id="UP000037822"/>
    </source>
</evidence>
<accession>A0A0N1FED9</accession>
<dbReference type="AlphaFoldDB" id="A0A0N1FED9"/>
<dbReference type="InterPro" id="IPR012347">
    <property type="entry name" value="Ferritin-like"/>
</dbReference>
<dbReference type="OrthoDB" id="517560at2"/>
<evidence type="ECO:0000259" key="1">
    <source>
        <dbReference type="Pfam" id="PF03713"/>
    </source>
</evidence>
<keyword evidence="3" id="KW-1185">Reference proteome</keyword>
<comment type="caution">
    <text evidence="2">The sequence shown here is derived from an EMBL/GenBank/DDBJ whole genome shotgun (WGS) entry which is preliminary data.</text>
</comment>
<dbReference type="PANTHER" id="PTHR36933">
    <property type="entry name" value="SLL0788 PROTEIN"/>
    <property type="match status" value="1"/>
</dbReference>